<dbReference type="PANTHER" id="PTHR43158:SF2">
    <property type="entry name" value="SKFA PEPTIDE EXPORT ATP-BINDING PROTEIN SKFE"/>
    <property type="match status" value="1"/>
</dbReference>
<dbReference type="eggNOG" id="COG1131">
    <property type="taxonomic scope" value="Bacteria"/>
</dbReference>
<proteinExistence type="predicted"/>
<name>A0A0A0JMV3_9MICO</name>
<keyword evidence="1" id="KW-0547">Nucleotide-binding</keyword>
<reference evidence="4 5" key="1">
    <citation type="submission" date="2013-08" db="EMBL/GenBank/DDBJ databases">
        <title>The genome sequence of Knoellia subterranea.</title>
        <authorList>
            <person name="Zhu W."/>
            <person name="Wang G."/>
        </authorList>
    </citation>
    <scope>NUCLEOTIDE SEQUENCE [LARGE SCALE GENOMIC DNA]</scope>
    <source>
        <strain evidence="4 5">KCTC 19937</strain>
    </source>
</reference>
<dbReference type="AlphaFoldDB" id="A0A0A0JMV3"/>
<dbReference type="Gene3D" id="3.40.50.300">
    <property type="entry name" value="P-loop containing nucleotide triphosphate hydrolases"/>
    <property type="match status" value="1"/>
</dbReference>
<dbReference type="PROSITE" id="PS50893">
    <property type="entry name" value="ABC_TRANSPORTER_2"/>
    <property type="match status" value="1"/>
</dbReference>
<dbReference type="InterPro" id="IPR027417">
    <property type="entry name" value="P-loop_NTPase"/>
</dbReference>
<evidence type="ECO:0000256" key="1">
    <source>
        <dbReference type="ARBA" id="ARBA00022741"/>
    </source>
</evidence>
<dbReference type="InterPro" id="IPR003593">
    <property type="entry name" value="AAA+_ATPase"/>
</dbReference>
<dbReference type="Pfam" id="PF00005">
    <property type="entry name" value="ABC_tran"/>
    <property type="match status" value="1"/>
</dbReference>
<dbReference type="STRING" id="1385521.N803_09710"/>
<protein>
    <submittedName>
        <fullName evidence="4">Multidrug ABC transporter ATPase</fullName>
    </submittedName>
</protein>
<dbReference type="InterPro" id="IPR003439">
    <property type="entry name" value="ABC_transporter-like_ATP-bd"/>
</dbReference>
<dbReference type="SUPFAM" id="SSF52540">
    <property type="entry name" value="P-loop containing nucleoside triphosphate hydrolases"/>
    <property type="match status" value="1"/>
</dbReference>
<dbReference type="RefSeq" id="WP_035903510.1">
    <property type="nucleotide sequence ID" value="NZ_AVPK01000003.1"/>
</dbReference>
<evidence type="ECO:0000259" key="3">
    <source>
        <dbReference type="PROSITE" id="PS50893"/>
    </source>
</evidence>
<sequence length="215" mass="22647">MELRAVDVSKVIGPATLLAPVSVTAPSGSCLVLRGPNGSGKTTLLRILTGTLPPSTGTVHLDDRVADERDPVVREAVAALMGPPATYRDLTLRDHLVLIDATWGGNADTGDERVADSLDALGIGALAGRFPHELSSGQTQLFRLALTLFRPSTVLVLDEPEQRLDTEKRALVADLVAARRDAGTTVVLACHDPLITERLTGGPEDHVVDLVAAEA</sequence>
<dbReference type="GO" id="GO:0016887">
    <property type="term" value="F:ATP hydrolysis activity"/>
    <property type="evidence" value="ECO:0007669"/>
    <property type="project" value="InterPro"/>
</dbReference>
<dbReference type="OrthoDB" id="6198786at2"/>
<comment type="caution">
    <text evidence="4">The sequence shown here is derived from an EMBL/GenBank/DDBJ whole genome shotgun (WGS) entry which is preliminary data.</text>
</comment>
<dbReference type="GO" id="GO:0005524">
    <property type="term" value="F:ATP binding"/>
    <property type="evidence" value="ECO:0007669"/>
    <property type="project" value="UniProtKB-KW"/>
</dbReference>
<dbReference type="Proteomes" id="UP000030011">
    <property type="component" value="Unassembled WGS sequence"/>
</dbReference>
<feature type="domain" description="ABC transporter" evidence="3">
    <location>
        <begin position="3"/>
        <end position="215"/>
    </location>
</feature>
<evidence type="ECO:0000313" key="5">
    <source>
        <dbReference type="Proteomes" id="UP000030011"/>
    </source>
</evidence>
<gene>
    <name evidence="4" type="ORF">N803_09710</name>
</gene>
<accession>A0A0A0JMV3</accession>
<keyword evidence="2" id="KW-0067">ATP-binding</keyword>
<dbReference type="PANTHER" id="PTHR43158">
    <property type="entry name" value="SKFA PEPTIDE EXPORT ATP-BINDING PROTEIN SKFE"/>
    <property type="match status" value="1"/>
</dbReference>
<evidence type="ECO:0000313" key="4">
    <source>
        <dbReference type="EMBL" id="KGN38044.1"/>
    </source>
</evidence>
<evidence type="ECO:0000256" key="2">
    <source>
        <dbReference type="ARBA" id="ARBA00022840"/>
    </source>
</evidence>
<keyword evidence="5" id="KW-1185">Reference proteome</keyword>
<organism evidence="4 5">
    <name type="scientific">Knoellia subterranea KCTC 19937</name>
    <dbReference type="NCBI Taxonomy" id="1385521"/>
    <lineage>
        <taxon>Bacteria</taxon>
        <taxon>Bacillati</taxon>
        <taxon>Actinomycetota</taxon>
        <taxon>Actinomycetes</taxon>
        <taxon>Micrococcales</taxon>
        <taxon>Intrasporangiaceae</taxon>
        <taxon>Knoellia</taxon>
    </lineage>
</organism>
<dbReference type="EMBL" id="AVPK01000003">
    <property type="protein sequence ID" value="KGN38044.1"/>
    <property type="molecule type" value="Genomic_DNA"/>
</dbReference>
<dbReference type="SMART" id="SM00382">
    <property type="entry name" value="AAA"/>
    <property type="match status" value="1"/>
</dbReference>